<feature type="domain" description="Agd3 CBM87" evidence="2">
    <location>
        <begin position="27"/>
        <end position="238"/>
    </location>
</feature>
<dbReference type="InterPro" id="IPR011330">
    <property type="entry name" value="Glyco_hydro/deAcase_b/a-brl"/>
</dbReference>
<evidence type="ECO:0000259" key="1">
    <source>
        <dbReference type="Pfam" id="PF25115"/>
    </source>
</evidence>
<dbReference type="PANTHER" id="PTHR31002">
    <property type="entry name" value="SERIPAUPERIN"/>
    <property type="match status" value="1"/>
</dbReference>
<feature type="domain" description="Agd3 C-terminal" evidence="3">
    <location>
        <begin position="622"/>
        <end position="690"/>
    </location>
</feature>
<dbReference type="Pfam" id="PF25117">
    <property type="entry name" value="Agd3_C"/>
    <property type="match status" value="1"/>
</dbReference>
<dbReference type="Proteomes" id="UP000236621">
    <property type="component" value="Unassembled WGS sequence"/>
</dbReference>
<organism evidence="4 5">
    <name type="scientific">Tolypocladium capitatum</name>
    <dbReference type="NCBI Taxonomy" id="45235"/>
    <lineage>
        <taxon>Eukaryota</taxon>
        <taxon>Fungi</taxon>
        <taxon>Dikarya</taxon>
        <taxon>Ascomycota</taxon>
        <taxon>Pezizomycotina</taxon>
        <taxon>Sordariomycetes</taxon>
        <taxon>Hypocreomycetidae</taxon>
        <taxon>Hypocreales</taxon>
        <taxon>Ophiocordycipitaceae</taxon>
        <taxon>Tolypocladium</taxon>
    </lineage>
</organism>
<dbReference type="InterPro" id="IPR056827">
    <property type="entry name" value="CBM87_Agd3"/>
</dbReference>
<comment type="caution">
    <text evidence="4">The sequence shown here is derived from an EMBL/GenBank/DDBJ whole genome shotgun (WGS) entry which is preliminary data.</text>
</comment>
<dbReference type="GO" id="GO:0005975">
    <property type="term" value="P:carbohydrate metabolic process"/>
    <property type="evidence" value="ECO:0007669"/>
    <property type="project" value="InterPro"/>
</dbReference>
<name>A0A2K3QKD7_9HYPO</name>
<protein>
    <recommendedName>
        <fullName evidence="6">Extracellular serine-rich protein</fullName>
    </recommendedName>
</protein>
<keyword evidence="5" id="KW-1185">Reference proteome</keyword>
<evidence type="ECO:0000313" key="5">
    <source>
        <dbReference type="Proteomes" id="UP000236621"/>
    </source>
</evidence>
<dbReference type="STRING" id="45235.A0A2K3QKD7"/>
<sequence>MYSPKLSAALGTVWALGSFLTAAAITVDSTILVIARNDADARQATVGLDGYGIPYEKLLVSQPGTALPTLNSSPTQGRYGGIITVNSDTNRNWDTAVTQQQWSQLYAYQEAFQVRMVRLNEDPRPEFGVAAVGSGGCCDGGVEQRISLTNTTAFPGANLRANQGVSTLGLFHFPASITRPGTTWEVASYEPAGSFNTRTTAAVINSVRGRQQMVWFIGWAAADWSATSTYLQHAYIHWVTRSLFSGKRKVHLNTQVDDVHLETDIYHQTGVTFKIRTADLDAHVAWQKNLNARLPAGSDFWLEMGHNGNGDFIGATVRPSAVGVCTPQYAVDYPSPSVTETEWMKPPGTGADLWPAEFERYGWTESCARLDEFASWFLNQANRDAFAHVSHTFTHEELNNATYHDASREIAFNQAWFRQMGIDQAARFSPKGLIPPAITGLHNADVIKAWMDNGIIYVVGDNTRPVLRNAQNKYWPLASTVESNGREGLTIIPRYATNIFYDCDKGACCVQQWRDTSTAAHGDFAALLNDERDVNVRNLLGLQADPYMFHQANLRQIDMDTITVGSQTDKMSLIMSWVEIVAQELYRLTNWPITSLKHDDIAAYFLDRKTLDDCQPKAAYNYAADGRTVESVTVTARDNACRVPVPVTFPSGLVQASNGNPTLDQVGSEPPITWLRLSGSPVTLRLLTPVPL</sequence>
<dbReference type="InterPro" id="IPR050788">
    <property type="entry name" value="Yeast_SRP1/TIP1_CWP"/>
</dbReference>
<dbReference type="InterPro" id="IPR056825">
    <property type="entry name" value="Agd3_C"/>
</dbReference>
<proteinExistence type="predicted"/>
<dbReference type="EMBL" id="NRSZ01000317">
    <property type="protein sequence ID" value="PNY27996.1"/>
    <property type="molecule type" value="Genomic_DNA"/>
</dbReference>
<dbReference type="Gene3D" id="3.20.20.370">
    <property type="entry name" value="Glycoside hydrolase/deacetylase"/>
    <property type="match status" value="1"/>
</dbReference>
<gene>
    <name evidence="4" type="ORF">TCAP_02067</name>
</gene>
<dbReference type="SUPFAM" id="SSF88713">
    <property type="entry name" value="Glycoside hydrolase/deacetylase"/>
    <property type="match status" value="1"/>
</dbReference>
<dbReference type="AlphaFoldDB" id="A0A2K3QKD7"/>
<evidence type="ECO:0000259" key="3">
    <source>
        <dbReference type="Pfam" id="PF25117"/>
    </source>
</evidence>
<evidence type="ECO:0000313" key="4">
    <source>
        <dbReference type="EMBL" id="PNY27996.1"/>
    </source>
</evidence>
<feature type="domain" description="Agd3 deacetylase" evidence="1">
    <location>
        <begin position="252"/>
        <end position="617"/>
    </location>
</feature>
<accession>A0A2K3QKD7</accession>
<dbReference type="Pfam" id="PF25115">
    <property type="entry name" value="Agd3_CE"/>
    <property type="match status" value="1"/>
</dbReference>
<dbReference type="InterPro" id="IPR056826">
    <property type="entry name" value="Agd3_CE"/>
</dbReference>
<reference evidence="4 5" key="1">
    <citation type="submission" date="2017-08" db="EMBL/GenBank/DDBJ databases">
        <title>Harnessing the power of phylogenomics to disentangle the directionality and signatures of interkingdom host jumping in the parasitic fungal genus Tolypocladium.</title>
        <authorList>
            <person name="Quandt C.A."/>
            <person name="Patterson W."/>
            <person name="Spatafora J.W."/>
        </authorList>
    </citation>
    <scope>NUCLEOTIDE SEQUENCE [LARGE SCALE GENOMIC DNA]</scope>
    <source>
        <strain evidence="4 5">CBS 113982</strain>
    </source>
</reference>
<dbReference type="Pfam" id="PF25116">
    <property type="entry name" value="CBM87_Agd3"/>
    <property type="match status" value="1"/>
</dbReference>
<evidence type="ECO:0000259" key="2">
    <source>
        <dbReference type="Pfam" id="PF25116"/>
    </source>
</evidence>
<evidence type="ECO:0008006" key="6">
    <source>
        <dbReference type="Google" id="ProtNLM"/>
    </source>
</evidence>
<dbReference type="PANTHER" id="PTHR31002:SF34">
    <property type="entry name" value="CELL WALL PROTEIN CWP1-RELATED"/>
    <property type="match status" value="1"/>
</dbReference>
<dbReference type="OrthoDB" id="2113314at2759"/>